<sequence>MRETAADTGAAEGESMRSEEFTYRDEGGVPIHTYVWLPEEDAALRGVVQIAHGMAETALRYRRFAEALTASGYAVYAGDHRGHGRTVGDRSKLGSIGRDGFRLMCAGMAQLTELIRERHKKLPVFLFGHSMGSFLTQRYMYTYPEKVDGVILSGSNGPQGSQLHLGIWLAKRVAARKGAEHRSPLLTQLTFGGYNRGFRPVRTPFDWLSRDPEEVDRYAADPDCGAVFPAQFWVEFFTGLAELHRREQLERIPKELPLLIISGDRDPVGMRGKGIRRLEALYRAVGMKEVTVKLYPGGRHELLNEINREEVTRDVLAWLETRLQGAAAVQRAQK</sequence>
<dbReference type="Proteomes" id="UP000006620">
    <property type="component" value="Chromosome"/>
</dbReference>
<dbReference type="InterPro" id="IPR029058">
    <property type="entry name" value="AB_hydrolase_fold"/>
</dbReference>
<dbReference type="PANTHER" id="PTHR11614">
    <property type="entry name" value="PHOSPHOLIPASE-RELATED"/>
    <property type="match status" value="1"/>
</dbReference>
<evidence type="ECO:0000256" key="1">
    <source>
        <dbReference type="SAM" id="MobiDB-lite"/>
    </source>
</evidence>
<dbReference type="PATRIC" id="fig|1036673.3.peg.942"/>
<dbReference type="Gene3D" id="3.40.50.1820">
    <property type="entry name" value="alpha/beta hydrolase"/>
    <property type="match status" value="1"/>
</dbReference>
<dbReference type="Pfam" id="PF12146">
    <property type="entry name" value="Hydrolase_4"/>
    <property type="match status" value="1"/>
</dbReference>
<dbReference type="InterPro" id="IPR051044">
    <property type="entry name" value="MAG_DAG_Lipase"/>
</dbReference>
<feature type="compositionally biased region" description="Low complexity" evidence="1">
    <location>
        <begin position="1"/>
        <end position="13"/>
    </location>
</feature>
<dbReference type="GO" id="GO:0016787">
    <property type="term" value="F:hydrolase activity"/>
    <property type="evidence" value="ECO:0007669"/>
    <property type="project" value="UniProtKB-KW"/>
</dbReference>
<dbReference type="HOGENOM" id="CLU_026209_1_0_9"/>
<evidence type="ECO:0000313" key="3">
    <source>
        <dbReference type="EMBL" id="AEI39637.1"/>
    </source>
</evidence>
<dbReference type="SUPFAM" id="SSF53474">
    <property type="entry name" value="alpha/beta-Hydrolases"/>
    <property type="match status" value="1"/>
</dbReference>
<gene>
    <name evidence="3" type="ordered locus">KNP414_01069</name>
</gene>
<dbReference type="AlphaFoldDB" id="F8FCR5"/>
<dbReference type="EMBL" id="CP002869">
    <property type="protein sequence ID" value="AEI39637.1"/>
    <property type="molecule type" value="Genomic_DNA"/>
</dbReference>
<accession>F8FCR5</accession>
<feature type="domain" description="Serine aminopeptidase S33" evidence="2">
    <location>
        <begin position="44"/>
        <end position="306"/>
    </location>
</feature>
<dbReference type="KEGG" id="pms:KNP414_01069"/>
<feature type="region of interest" description="Disordered" evidence="1">
    <location>
        <begin position="1"/>
        <end position="22"/>
    </location>
</feature>
<name>F8FCR5_PAEMK</name>
<reference evidence="3 4" key="2">
    <citation type="journal article" date="2013" name="Genome Announc.">
        <title>Genome Sequence of Growth-Improving Paenibacillus mucilaginosus Strain KNP414.</title>
        <authorList>
            <person name="Lu J.J."/>
            <person name="Wang J.F."/>
            <person name="Hu X.F."/>
        </authorList>
    </citation>
    <scope>NUCLEOTIDE SEQUENCE [LARGE SCALE GENOMIC DNA]</scope>
    <source>
        <strain evidence="3 4">KNP414</strain>
    </source>
</reference>
<proteinExistence type="predicted"/>
<evidence type="ECO:0000259" key="2">
    <source>
        <dbReference type="Pfam" id="PF12146"/>
    </source>
</evidence>
<organism evidence="3 4">
    <name type="scientific">Paenibacillus mucilaginosus (strain KNP414)</name>
    <dbReference type="NCBI Taxonomy" id="1036673"/>
    <lineage>
        <taxon>Bacteria</taxon>
        <taxon>Bacillati</taxon>
        <taxon>Bacillota</taxon>
        <taxon>Bacilli</taxon>
        <taxon>Bacillales</taxon>
        <taxon>Paenibacillaceae</taxon>
        <taxon>Paenibacillus</taxon>
    </lineage>
</organism>
<dbReference type="InterPro" id="IPR022742">
    <property type="entry name" value="Hydrolase_4"/>
</dbReference>
<keyword evidence="3" id="KW-0378">Hydrolase</keyword>
<protein>
    <submittedName>
        <fullName evidence="3">Alpha/beta fold family hydrolase</fullName>
    </submittedName>
</protein>
<evidence type="ECO:0000313" key="4">
    <source>
        <dbReference type="Proteomes" id="UP000006620"/>
    </source>
</evidence>
<reference evidence="4" key="1">
    <citation type="submission" date="2011-06" db="EMBL/GenBank/DDBJ databases">
        <title>Complete genome sequence of Paenibacillus mucilaginosus KNP414.</title>
        <authorList>
            <person name="Wang J."/>
            <person name="Hu S."/>
            <person name="Hu X."/>
            <person name="Zhang B."/>
            <person name="Dong D."/>
            <person name="Zhang S."/>
            <person name="Zhao K."/>
            <person name="Wu D."/>
        </authorList>
    </citation>
    <scope>NUCLEOTIDE SEQUENCE [LARGE SCALE GENOMIC DNA]</scope>
    <source>
        <strain evidence="4">KNP414</strain>
    </source>
</reference>